<dbReference type="KEGG" id="ppa:PAS_chr2-1_0139"/>
<dbReference type="FunCoup" id="C4QZS2">
    <property type="interactions" value="117"/>
</dbReference>
<protein>
    <submittedName>
        <fullName evidence="3">Mitochondrial ribosomal protein of the small subunit</fullName>
    </submittedName>
</protein>
<evidence type="ECO:0000256" key="2">
    <source>
        <dbReference type="SAM" id="MobiDB-lite"/>
    </source>
</evidence>
<dbReference type="eggNOG" id="ENOG502QTCF">
    <property type="taxonomic scope" value="Eukaryota"/>
</dbReference>
<dbReference type="Proteomes" id="UP000000314">
    <property type="component" value="Chromosome 2"/>
</dbReference>
<dbReference type="OrthoDB" id="5223508at2759"/>
<dbReference type="EMBL" id="FN392320">
    <property type="protein sequence ID" value="CAY68746.1"/>
    <property type="molecule type" value="Genomic_DNA"/>
</dbReference>
<dbReference type="InterPro" id="IPR058940">
    <property type="entry name" value="mS26_fungi"/>
</dbReference>
<keyword evidence="4" id="KW-1185">Reference proteome</keyword>
<reference evidence="3 4" key="1">
    <citation type="journal article" date="2009" name="Nat. Biotechnol.">
        <title>Genome sequence of the recombinant protein production host Pichia pastoris.</title>
        <authorList>
            <person name="De Schutter K."/>
            <person name="Lin Y.C."/>
            <person name="Tiels P."/>
            <person name="Van Hecke A."/>
            <person name="Glinka S."/>
            <person name="Weber-Lehmann J."/>
            <person name="Rouze P."/>
            <person name="Van de Peer Y."/>
            <person name="Callewaert N."/>
        </authorList>
    </citation>
    <scope>NUCLEOTIDE SEQUENCE [LARGE SCALE GENOMIC DNA]</scope>
    <source>
        <strain evidence="4">GS115 / ATCC 20864</strain>
    </source>
</reference>
<organism evidence="3 4">
    <name type="scientific">Komagataella phaffii (strain GS115 / ATCC 20864)</name>
    <name type="common">Yeast</name>
    <name type="synonym">Pichia pastoris</name>
    <dbReference type="NCBI Taxonomy" id="644223"/>
    <lineage>
        <taxon>Eukaryota</taxon>
        <taxon>Fungi</taxon>
        <taxon>Dikarya</taxon>
        <taxon>Ascomycota</taxon>
        <taxon>Saccharomycotina</taxon>
        <taxon>Pichiomycetes</taxon>
        <taxon>Pichiales</taxon>
        <taxon>Pichiaceae</taxon>
        <taxon>Komagataella</taxon>
    </lineage>
</organism>
<dbReference type="SMR" id="C4QZS2"/>
<name>C4QZS2_KOMPG</name>
<gene>
    <name evidence="3" type="ordered locus">PAS_chr2-1_0139</name>
</gene>
<dbReference type="AlphaFoldDB" id="C4QZS2"/>
<dbReference type="Pfam" id="PF26163">
    <property type="entry name" value="mS26"/>
    <property type="match status" value="1"/>
</dbReference>
<feature type="coiled-coil region" evidence="1">
    <location>
        <begin position="162"/>
        <end position="196"/>
    </location>
</feature>
<keyword evidence="1" id="KW-0175">Coiled coil</keyword>
<dbReference type="InParanoid" id="C4QZS2"/>
<dbReference type="GeneID" id="8198454"/>
<keyword evidence="3" id="KW-0687">Ribonucleoprotein</keyword>
<proteinExistence type="predicted"/>
<evidence type="ECO:0000313" key="3">
    <source>
        <dbReference type="EMBL" id="CAY68746.1"/>
    </source>
</evidence>
<dbReference type="OMA" id="VGYADNI"/>
<dbReference type="GO" id="GO:0005840">
    <property type="term" value="C:ribosome"/>
    <property type="evidence" value="ECO:0007669"/>
    <property type="project" value="UniProtKB-KW"/>
</dbReference>
<evidence type="ECO:0000313" key="4">
    <source>
        <dbReference type="Proteomes" id="UP000000314"/>
    </source>
</evidence>
<dbReference type="RefSeq" id="XP_002491026.1">
    <property type="nucleotide sequence ID" value="XM_002490981.1"/>
</dbReference>
<dbReference type="HOGENOM" id="CLU_079416_0_0_1"/>
<sequence>MGKNVIKHGGKSGILPPAREIFKQPIKPITIKKNPNTGYAPNIPHPRGSTREAIVPKVVTIEEKISKTAPEPKKIYSSEELSKLSADQQWKIKNSKLRRDYLKESYYQEEKNLEHKEKIQHLKESKAKEEAAAASHYEVSEAFRLTLPSMEQFLEGPIVRQRTKEEKRLLKLKREHNRLQRELAIKEQKASDLLRLCSSAKNFIVTEEELERRVEELYRTGPKAYFNGSNMNSFEDQQALDIEKTVQEKLFGTVNEGPGISTIEDILSGETEKLKNAVEDKVKQNDK</sequence>
<feature type="region of interest" description="Disordered" evidence="2">
    <location>
        <begin position="26"/>
        <end position="51"/>
    </location>
</feature>
<accession>C4QZS2</accession>
<dbReference type="CDD" id="cd23703">
    <property type="entry name" value="mS26_PET12"/>
    <property type="match status" value="1"/>
</dbReference>
<evidence type="ECO:0000256" key="1">
    <source>
        <dbReference type="SAM" id="Coils"/>
    </source>
</evidence>
<keyword evidence="3" id="KW-0689">Ribosomal protein</keyword>